<name>A0A3F3PT50_9EURO</name>
<organism evidence="2 3">
    <name type="scientific">Aspergillus welwitschiae</name>
    <dbReference type="NCBI Taxonomy" id="1341132"/>
    <lineage>
        <taxon>Eukaryota</taxon>
        <taxon>Fungi</taxon>
        <taxon>Dikarya</taxon>
        <taxon>Ascomycota</taxon>
        <taxon>Pezizomycotina</taxon>
        <taxon>Eurotiomycetes</taxon>
        <taxon>Eurotiomycetidae</taxon>
        <taxon>Eurotiales</taxon>
        <taxon>Aspergillaceae</taxon>
        <taxon>Aspergillus</taxon>
        <taxon>Aspergillus subgen. Circumdati</taxon>
    </lineage>
</organism>
<keyword evidence="3" id="KW-1185">Reference proteome</keyword>
<keyword evidence="1" id="KW-0812">Transmembrane</keyword>
<dbReference type="EMBL" id="KZ852063">
    <property type="protein sequence ID" value="RDH30094.1"/>
    <property type="molecule type" value="Genomic_DNA"/>
</dbReference>
<evidence type="ECO:0000313" key="3">
    <source>
        <dbReference type="Proteomes" id="UP000253729"/>
    </source>
</evidence>
<dbReference type="RefSeq" id="XP_026623116.1">
    <property type="nucleotide sequence ID" value="XM_026776563.1"/>
</dbReference>
<feature type="transmembrane region" description="Helical" evidence="1">
    <location>
        <begin position="40"/>
        <end position="58"/>
    </location>
</feature>
<sequence length="120" mass="13484">MQFTHKLPFSPPTLNLRSPFLYLPVAFTCSVDHTSSLSHWIPFFLFFSIACGTGAKILGKGKWCGSFVLTCRTVYLAFVLRCAFEYFNVICCFISGVVVAATEFAVDCQLELYEDLDGRE</sequence>
<keyword evidence="1" id="KW-0472">Membrane</keyword>
<protein>
    <recommendedName>
        <fullName evidence="4">Transmembrane protein</fullName>
    </recommendedName>
</protein>
<keyword evidence="1" id="KW-1133">Transmembrane helix</keyword>
<evidence type="ECO:0000256" key="1">
    <source>
        <dbReference type="SAM" id="Phobius"/>
    </source>
</evidence>
<dbReference type="AlphaFoldDB" id="A0A3F3PT50"/>
<dbReference type="GeneID" id="38144919"/>
<evidence type="ECO:0000313" key="2">
    <source>
        <dbReference type="EMBL" id="RDH30094.1"/>
    </source>
</evidence>
<dbReference type="Proteomes" id="UP000253729">
    <property type="component" value="Unassembled WGS sequence"/>
</dbReference>
<gene>
    <name evidence="2" type="ORF">BDQ94DRAFT_79146</name>
</gene>
<accession>A0A3F3PT50</accession>
<reference evidence="2 3" key="1">
    <citation type="submission" date="2018-07" db="EMBL/GenBank/DDBJ databases">
        <title>The genomes of Aspergillus section Nigri reveals drivers in fungal speciation.</title>
        <authorList>
            <consortium name="DOE Joint Genome Institute"/>
            <person name="Vesth T.C."/>
            <person name="Nybo J."/>
            <person name="Theobald S."/>
            <person name="Brandl J."/>
            <person name="Frisvad J.C."/>
            <person name="Nielsen K.F."/>
            <person name="Lyhne E.K."/>
            <person name="Kogle M.E."/>
            <person name="Kuo A."/>
            <person name="Riley R."/>
            <person name="Clum A."/>
            <person name="Nolan M."/>
            <person name="Lipzen A."/>
            <person name="Salamov A."/>
            <person name="Henrissat B."/>
            <person name="Wiebenga A."/>
            <person name="De vries R.P."/>
            <person name="Grigoriev I.V."/>
            <person name="Mortensen U.H."/>
            <person name="Andersen M.R."/>
            <person name="Baker S.E."/>
        </authorList>
    </citation>
    <scope>NUCLEOTIDE SEQUENCE [LARGE SCALE GENOMIC DNA]</scope>
    <source>
        <strain evidence="2 3">CBS 139.54b</strain>
    </source>
</reference>
<evidence type="ECO:0008006" key="4">
    <source>
        <dbReference type="Google" id="ProtNLM"/>
    </source>
</evidence>
<proteinExistence type="predicted"/>
<feature type="transmembrane region" description="Helical" evidence="1">
    <location>
        <begin position="86"/>
        <end position="106"/>
    </location>
</feature>